<feature type="domain" description="Glycosyl transferase 1" evidence="1">
    <location>
        <begin position="8"/>
        <end position="195"/>
    </location>
</feature>
<evidence type="ECO:0000313" key="3">
    <source>
        <dbReference type="Proteomes" id="UP001228376"/>
    </source>
</evidence>
<sequence length="251" mass="29722">MAKNTPVFVFNSLDVVRGGLTKAVMTRANTFIKHYDEVVFLTLKFQRNFNEIKQALYDSGKLHKKIKLLNFFDEINSSGKGMRQKRRLKDPIFNIVENGYAVVEDEVPEEPSYRYYRNGIYEKYKRFDENGHLLFVDFMNESRHRYRRDEYNPGGALIRSRHTDLFTNKSRLDRYFDKDGKCHLSIWLNGNGEEKRTVYFGNEPVEYPTLYDAQTAWVEKSLRQSIIRWSCRIRAERISWSSIYAMKTSSG</sequence>
<keyword evidence="3" id="KW-1185">Reference proteome</keyword>
<gene>
    <name evidence="2" type="ORF">P5G51_003605</name>
</gene>
<name>A0ABU5CE49_9BACI</name>
<evidence type="ECO:0000313" key="2">
    <source>
        <dbReference type="EMBL" id="MDY0404614.1"/>
    </source>
</evidence>
<dbReference type="EMBL" id="JAROCA020000001">
    <property type="protein sequence ID" value="MDY0404614.1"/>
    <property type="molecule type" value="Genomic_DNA"/>
</dbReference>
<accession>A0ABU5CE49</accession>
<proteinExistence type="predicted"/>
<dbReference type="Proteomes" id="UP001228376">
    <property type="component" value="Unassembled WGS sequence"/>
</dbReference>
<comment type="caution">
    <text evidence="2">The sequence shown here is derived from an EMBL/GenBank/DDBJ whole genome shotgun (WGS) entry which is preliminary data.</text>
</comment>
<evidence type="ECO:0000259" key="1">
    <source>
        <dbReference type="Pfam" id="PF09318"/>
    </source>
</evidence>
<dbReference type="Pfam" id="PF09318">
    <property type="entry name" value="Glyco_trans_A_1"/>
    <property type="match status" value="1"/>
</dbReference>
<dbReference type="InterPro" id="IPR015397">
    <property type="entry name" value="Glyco_trans_A_1"/>
</dbReference>
<reference evidence="2 3" key="1">
    <citation type="submission" date="2023-10" db="EMBL/GenBank/DDBJ databases">
        <title>179-bfca-hs.</title>
        <authorList>
            <person name="Miliotis G."/>
            <person name="Sengupta P."/>
            <person name="Hameed A."/>
            <person name="Chuvochina M."/>
            <person name="Mcdonagh F."/>
            <person name="Simpson A.C."/>
            <person name="Singh N.K."/>
            <person name="Rekha P.D."/>
            <person name="Raman K."/>
            <person name="Hugenholtz P."/>
            <person name="Venkateswaran K."/>
        </authorList>
    </citation>
    <scope>NUCLEOTIDE SEQUENCE [LARGE SCALE GENOMIC DNA]</scope>
    <source>
        <strain evidence="2 3">179-BFC-A-HS</strain>
    </source>
</reference>
<dbReference type="RefSeq" id="WP_320384244.1">
    <property type="nucleotide sequence ID" value="NZ_JAROCA020000001.1"/>
</dbReference>
<protein>
    <submittedName>
        <fullName evidence="2">Alpha-glucosyltransferase N-terminal domain-containing protein</fullName>
    </submittedName>
</protein>
<organism evidence="2 3">
    <name type="scientific">Tigheibacillus jepli</name>
    <dbReference type="NCBI Taxonomy" id="3035914"/>
    <lineage>
        <taxon>Bacteria</taxon>
        <taxon>Bacillati</taxon>
        <taxon>Bacillota</taxon>
        <taxon>Bacilli</taxon>
        <taxon>Bacillales</taxon>
        <taxon>Bacillaceae</taxon>
        <taxon>Tigheibacillus</taxon>
    </lineage>
</organism>
<dbReference type="Gene3D" id="3.40.50.2000">
    <property type="entry name" value="Glycogen Phosphorylase B"/>
    <property type="match status" value="1"/>
</dbReference>